<keyword evidence="1" id="KW-0472">Membrane</keyword>
<protein>
    <submittedName>
        <fullName evidence="2">DUF1003 domain-containing protein</fullName>
    </submittedName>
</protein>
<feature type="transmembrane region" description="Helical" evidence="1">
    <location>
        <begin position="146"/>
        <end position="169"/>
    </location>
</feature>
<dbReference type="EMBL" id="CP033165">
    <property type="protein sequence ID" value="QGH01744.1"/>
    <property type="molecule type" value="Genomic_DNA"/>
</dbReference>
<reference evidence="2 3" key="1">
    <citation type="submission" date="2018-10" db="EMBL/GenBank/DDBJ databases">
        <title>Comparative Genomics Analysis of the Streptococcus dysgalactiae subspecies dysgalactiae.</title>
        <authorList>
            <person name="Koh T.H."/>
            <person name="Abdul Rahman N."/>
            <person name="Sessions O.M."/>
        </authorList>
    </citation>
    <scope>NUCLEOTIDE SEQUENCE [LARGE SCALE GENOMIC DNA]</scope>
    <source>
        <strain evidence="2 3">DB60705-15</strain>
    </source>
</reference>
<proteinExistence type="predicted"/>
<dbReference type="PANTHER" id="PTHR41386">
    <property type="entry name" value="INTEGRAL MEMBRANE PROTEIN-RELATED"/>
    <property type="match status" value="1"/>
</dbReference>
<sequence>MTNKKWVKDAIDAKNYLISEGVFLFELDQPLQELIIADYPKLGPSDFISQEHLADYRLRYLNDMMTSAKLKNDSIRDMVYDVSKKQKDHILNVQEALDSQITFGQRLADQVAHFGGTWTFIISFVIFMAMWMLFNEISPFGWAFDHYPFILLNLALSTLAAIQAPLIMMSQNRASEYDRLQAKNDYDVNKASEEGIRLLHTKLDHLVLQDQSDLMQIQKLQTDILISITKQLARQSREDVTSSEENP</sequence>
<keyword evidence="1" id="KW-0812">Transmembrane</keyword>
<evidence type="ECO:0000256" key="1">
    <source>
        <dbReference type="SAM" id="Phobius"/>
    </source>
</evidence>
<dbReference type="InterPro" id="IPR010406">
    <property type="entry name" value="DUF1003"/>
</dbReference>
<dbReference type="Proteomes" id="UP000347383">
    <property type="component" value="Chromosome"/>
</dbReference>
<dbReference type="PANTHER" id="PTHR41386:SF1">
    <property type="entry name" value="MEMBRANE PROTEIN"/>
    <property type="match status" value="1"/>
</dbReference>
<evidence type="ECO:0000313" key="2">
    <source>
        <dbReference type="EMBL" id="QGH01744.1"/>
    </source>
</evidence>
<dbReference type="RefSeq" id="WP_154413317.1">
    <property type="nucleotide sequence ID" value="NZ_CP033165.1"/>
</dbReference>
<gene>
    <name evidence="2" type="ORF">EA457_03885</name>
</gene>
<dbReference type="Pfam" id="PF06210">
    <property type="entry name" value="DUF1003"/>
    <property type="match status" value="1"/>
</dbReference>
<name>A0A9X7RY62_STRDY</name>
<organism evidence="2 3">
    <name type="scientific">Streptococcus dysgalactiae subsp. dysgalactiae</name>
    <dbReference type="NCBI Taxonomy" id="99822"/>
    <lineage>
        <taxon>Bacteria</taxon>
        <taxon>Bacillati</taxon>
        <taxon>Bacillota</taxon>
        <taxon>Bacilli</taxon>
        <taxon>Lactobacillales</taxon>
        <taxon>Streptococcaceae</taxon>
        <taxon>Streptococcus</taxon>
    </lineage>
</organism>
<dbReference type="AlphaFoldDB" id="A0A9X7RY62"/>
<keyword evidence="1" id="KW-1133">Transmembrane helix</keyword>
<feature type="transmembrane region" description="Helical" evidence="1">
    <location>
        <begin position="111"/>
        <end position="134"/>
    </location>
</feature>
<accession>A0A9X7RY62</accession>
<evidence type="ECO:0000313" key="3">
    <source>
        <dbReference type="Proteomes" id="UP000347383"/>
    </source>
</evidence>